<keyword evidence="10 11" id="KW-0472">Membrane</keyword>
<evidence type="ECO:0000256" key="1">
    <source>
        <dbReference type="ARBA" id="ARBA00022448"/>
    </source>
</evidence>
<evidence type="ECO:0000313" key="13">
    <source>
        <dbReference type="Proteomes" id="UP000275256"/>
    </source>
</evidence>
<protein>
    <recommendedName>
        <fullName evidence="11">Potassium-transporting ATPase KdpC subunit</fullName>
    </recommendedName>
    <alternativeName>
        <fullName evidence="11">ATP phosphohydrolase [potassium-transporting] C chain</fullName>
    </alternativeName>
    <alternativeName>
        <fullName evidence="11">Potassium-binding and translocating subunit C</fullName>
    </alternativeName>
    <alternativeName>
        <fullName evidence="11">Potassium-translocating ATPase C chain</fullName>
    </alternativeName>
</protein>
<dbReference type="GO" id="GO:0008556">
    <property type="term" value="F:P-type potassium transmembrane transporter activity"/>
    <property type="evidence" value="ECO:0007669"/>
    <property type="project" value="InterPro"/>
</dbReference>
<evidence type="ECO:0000256" key="10">
    <source>
        <dbReference type="ARBA" id="ARBA00023136"/>
    </source>
</evidence>
<keyword evidence="1 11" id="KW-0813">Transport</keyword>
<dbReference type="PANTHER" id="PTHR30042">
    <property type="entry name" value="POTASSIUM-TRANSPORTING ATPASE C CHAIN"/>
    <property type="match status" value="1"/>
</dbReference>
<dbReference type="InterPro" id="IPR003820">
    <property type="entry name" value="KdpC"/>
</dbReference>
<keyword evidence="8 11" id="KW-1133">Transmembrane helix</keyword>
<dbReference type="Proteomes" id="UP000275256">
    <property type="component" value="Unassembled WGS sequence"/>
</dbReference>
<organism evidence="12 13">
    <name type="scientific">Tessaracoccus antarcticus</name>
    <dbReference type="NCBI Taxonomy" id="2479848"/>
    <lineage>
        <taxon>Bacteria</taxon>
        <taxon>Bacillati</taxon>
        <taxon>Actinomycetota</taxon>
        <taxon>Actinomycetes</taxon>
        <taxon>Propionibacteriales</taxon>
        <taxon>Propionibacteriaceae</taxon>
        <taxon>Tessaracoccus</taxon>
    </lineage>
</organism>
<proteinExistence type="inferred from homology"/>
<evidence type="ECO:0000256" key="5">
    <source>
        <dbReference type="ARBA" id="ARBA00022741"/>
    </source>
</evidence>
<comment type="similarity">
    <text evidence="11">Belongs to the KdpC family.</text>
</comment>
<keyword evidence="5 11" id="KW-0547">Nucleotide-binding</keyword>
<evidence type="ECO:0000256" key="8">
    <source>
        <dbReference type="ARBA" id="ARBA00022989"/>
    </source>
</evidence>
<keyword evidence="6 11" id="KW-0067">ATP-binding</keyword>
<dbReference type="HAMAP" id="MF_00276">
    <property type="entry name" value="KdpC"/>
    <property type="match status" value="1"/>
</dbReference>
<comment type="subcellular location">
    <subcellularLocation>
        <location evidence="11">Cell membrane</location>
        <topology evidence="11">Single-pass membrane protein</topology>
    </subcellularLocation>
</comment>
<keyword evidence="4 11" id="KW-0812">Transmembrane</keyword>
<feature type="transmembrane region" description="Helical" evidence="11">
    <location>
        <begin position="12"/>
        <end position="32"/>
    </location>
</feature>
<dbReference type="OrthoDB" id="9788285at2"/>
<evidence type="ECO:0000256" key="3">
    <source>
        <dbReference type="ARBA" id="ARBA00022538"/>
    </source>
</evidence>
<dbReference type="NCBIfam" id="TIGR00681">
    <property type="entry name" value="kdpC"/>
    <property type="match status" value="1"/>
</dbReference>
<dbReference type="EMBL" id="REFW01000003">
    <property type="protein sequence ID" value="RMB58813.1"/>
    <property type="molecule type" value="Genomic_DNA"/>
</dbReference>
<dbReference type="PANTHER" id="PTHR30042:SF2">
    <property type="entry name" value="POTASSIUM-TRANSPORTING ATPASE KDPC SUBUNIT"/>
    <property type="match status" value="1"/>
</dbReference>
<comment type="function">
    <text evidence="11">Part of the high-affinity ATP-driven potassium transport (or Kdp) system, which catalyzes the hydrolysis of ATP coupled with the electrogenic transport of potassium into the cytoplasm. This subunit acts as a catalytic chaperone that increases the ATP-binding affinity of the ATP-hydrolyzing subunit KdpB by the formation of a transient KdpB/KdpC/ATP ternary complex.</text>
</comment>
<name>A0A3M0GB57_9ACTN</name>
<keyword evidence="2 11" id="KW-1003">Cell membrane</keyword>
<evidence type="ECO:0000256" key="11">
    <source>
        <dbReference type="HAMAP-Rule" id="MF_00276"/>
    </source>
</evidence>
<dbReference type="NCBIfam" id="NF001454">
    <property type="entry name" value="PRK00315.1"/>
    <property type="match status" value="1"/>
</dbReference>
<gene>
    <name evidence="11 12" type="primary">kdpC</name>
    <name evidence="12" type="ORF">EAX62_11845</name>
</gene>
<dbReference type="PIRSF" id="PIRSF001296">
    <property type="entry name" value="K_ATPase_KdpC"/>
    <property type="match status" value="1"/>
</dbReference>
<comment type="subunit">
    <text evidence="11">The system is composed of three essential subunits: KdpA, KdpB and KdpC.</text>
</comment>
<comment type="caution">
    <text evidence="12">The sequence shown here is derived from an EMBL/GenBank/DDBJ whole genome shotgun (WGS) entry which is preliminary data.</text>
</comment>
<dbReference type="AlphaFoldDB" id="A0A3M0GB57"/>
<dbReference type="RefSeq" id="WP_121901934.1">
    <property type="nucleotide sequence ID" value="NZ_REFW01000003.1"/>
</dbReference>
<evidence type="ECO:0000256" key="4">
    <source>
        <dbReference type="ARBA" id="ARBA00022692"/>
    </source>
</evidence>
<evidence type="ECO:0000256" key="7">
    <source>
        <dbReference type="ARBA" id="ARBA00022958"/>
    </source>
</evidence>
<dbReference type="GO" id="GO:0005886">
    <property type="term" value="C:plasma membrane"/>
    <property type="evidence" value="ECO:0007669"/>
    <property type="project" value="UniProtKB-SubCell"/>
</dbReference>
<keyword evidence="7 11" id="KW-0630">Potassium</keyword>
<dbReference type="GO" id="GO:0005524">
    <property type="term" value="F:ATP binding"/>
    <property type="evidence" value="ECO:0007669"/>
    <property type="project" value="UniProtKB-UniRule"/>
</dbReference>
<dbReference type="Pfam" id="PF02669">
    <property type="entry name" value="KdpC"/>
    <property type="match status" value="1"/>
</dbReference>
<keyword evidence="13" id="KW-1185">Reference proteome</keyword>
<accession>A0A3M0GB57</accession>
<keyword evidence="12" id="KW-0378">Hydrolase</keyword>
<dbReference type="GO" id="GO:0016787">
    <property type="term" value="F:hydrolase activity"/>
    <property type="evidence" value="ECO:0007669"/>
    <property type="project" value="UniProtKB-KW"/>
</dbReference>
<keyword evidence="3 11" id="KW-0633">Potassium transport</keyword>
<sequence length="202" mass="20610">MSSSRNGLRTTLVALRAMIILTLVLGVAYPLVVTGIGAVLLPGRAGGSTVEVAGAVVGSSLIGQSFTDATGNPLPEYFQSRPSAAGEGYDGAGSSGSNLGPENPDLIAAIQERRQQVAAFNDVEVDAVPPDAVTASSSGLDPHISPAYARLQVARVAAARSLPETTVRELVEASIASRDLGFLGEETVNVLELNVALDGLEG</sequence>
<keyword evidence="9 11" id="KW-0406">Ion transport</keyword>
<reference evidence="12 13" key="1">
    <citation type="submission" date="2018-10" db="EMBL/GenBank/DDBJ databases">
        <title>Tessaracoccus antarcticuss sp. nov., isolated from sediment.</title>
        <authorList>
            <person name="Zhou L.Y."/>
            <person name="Du Z.J."/>
        </authorList>
    </citation>
    <scope>NUCLEOTIDE SEQUENCE [LARGE SCALE GENOMIC DNA]</scope>
    <source>
        <strain evidence="12 13">JDX10</strain>
    </source>
</reference>
<evidence type="ECO:0000256" key="6">
    <source>
        <dbReference type="ARBA" id="ARBA00022840"/>
    </source>
</evidence>
<evidence type="ECO:0000256" key="9">
    <source>
        <dbReference type="ARBA" id="ARBA00023065"/>
    </source>
</evidence>
<evidence type="ECO:0000313" key="12">
    <source>
        <dbReference type="EMBL" id="RMB58813.1"/>
    </source>
</evidence>
<evidence type="ECO:0000256" key="2">
    <source>
        <dbReference type="ARBA" id="ARBA00022475"/>
    </source>
</evidence>